<evidence type="ECO:0000256" key="1">
    <source>
        <dbReference type="SAM" id="SignalP"/>
    </source>
</evidence>
<dbReference type="AlphaFoldDB" id="A0A9J6CS36"/>
<dbReference type="Proteomes" id="UP001107558">
    <property type="component" value="Chromosome 1"/>
</dbReference>
<organism evidence="2 3">
    <name type="scientific">Polypedilum vanderplanki</name>
    <name type="common">Sleeping chironomid midge</name>
    <dbReference type="NCBI Taxonomy" id="319348"/>
    <lineage>
        <taxon>Eukaryota</taxon>
        <taxon>Metazoa</taxon>
        <taxon>Ecdysozoa</taxon>
        <taxon>Arthropoda</taxon>
        <taxon>Hexapoda</taxon>
        <taxon>Insecta</taxon>
        <taxon>Pterygota</taxon>
        <taxon>Neoptera</taxon>
        <taxon>Endopterygota</taxon>
        <taxon>Diptera</taxon>
        <taxon>Nematocera</taxon>
        <taxon>Chironomoidea</taxon>
        <taxon>Chironomidae</taxon>
        <taxon>Chironominae</taxon>
        <taxon>Polypedilum</taxon>
        <taxon>Polypedilum</taxon>
    </lineage>
</organism>
<comment type="caution">
    <text evidence="2">The sequence shown here is derived from an EMBL/GenBank/DDBJ whole genome shotgun (WGS) entry which is preliminary data.</text>
</comment>
<accession>A0A9J6CS36</accession>
<name>A0A9J6CS36_POLVA</name>
<dbReference type="OrthoDB" id="5977855at2759"/>
<evidence type="ECO:0000313" key="3">
    <source>
        <dbReference type="Proteomes" id="UP001107558"/>
    </source>
</evidence>
<gene>
    <name evidence="2" type="ORF">PVAND_013606</name>
</gene>
<reference evidence="2" key="1">
    <citation type="submission" date="2021-03" db="EMBL/GenBank/DDBJ databases">
        <title>Chromosome level genome of the anhydrobiotic midge Polypedilum vanderplanki.</title>
        <authorList>
            <person name="Yoshida Y."/>
            <person name="Kikawada T."/>
            <person name="Gusev O."/>
        </authorList>
    </citation>
    <scope>NUCLEOTIDE SEQUENCE</scope>
    <source>
        <strain evidence="2">NIAS01</strain>
        <tissue evidence="2">Whole body or cell culture</tissue>
    </source>
</reference>
<evidence type="ECO:0000313" key="2">
    <source>
        <dbReference type="EMBL" id="KAG5684371.1"/>
    </source>
</evidence>
<keyword evidence="1" id="KW-0732">Signal</keyword>
<feature type="signal peptide" evidence="1">
    <location>
        <begin position="1"/>
        <end position="19"/>
    </location>
</feature>
<feature type="chain" id="PRO_5039888235" evidence="1">
    <location>
        <begin position="20"/>
        <end position="294"/>
    </location>
</feature>
<protein>
    <submittedName>
        <fullName evidence="2">Uncharacterized protein</fullName>
    </submittedName>
</protein>
<keyword evidence="3" id="KW-1185">Reference proteome</keyword>
<dbReference type="EMBL" id="JADBJN010000001">
    <property type="protein sequence ID" value="KAG5684371.1"/>
    <property type="molecule type" value="Genomic_DNA"/>
</dbReference>
<proteinExistence type="predicted"/>
<sequence>MKFITSLLIVLIFLNFSEQSRIAFKSINIRHMKKNDVGLIFDALLINDGSSPKETLNFEVRSQKCCLLIDDFYDCETQNIYGVKVPKLEPDKEAMVTLLWPTIIPYNRVGNCTIEILTKRQSGTHVDDIKLIHFNTTIDVNGFPDYMLIYFNDMKKDHGYTKCDYEDLNPFDKCKPVNCELKYFGKRNFFQYPNCIPVTECENDPEVIYDFDTNTCRNLRNFLSNDNIRQIEEGKFTNFIENENFEEKTSTMIDGKTKILKRVRRSMNESQTFADMLLSTAFFIIKIVSILNRN</sequence>